<dbReference type="AlphaFoldDB" id="A0A7W5FRP0"/>
<gene>
    <name evidence="2" type="ORF">FHS18_006889</name>
</gene>
<sequence length="343" mass="37840">MLKKNRKLIASFAFSVILLCPSVNQVSAATDNDLSKLKVNYATSLGHNGKTENQLIKEAIDSGLSNKEAIYFAKLDILANTIEKNNIIIDLNDRLPDDYFLSHPDEVRERALNLDKQAIASLFDTKTPSTEGFDKLVKQELKDLHGNGKVTVKYPDGSSFTANVSTVKTGEVDESYKTNDATQIEGPWNQSETITVGNPVSSSGQYTTTTEWTFTGNTYWAKVNDTYYYQVLNNGYTNSEYWSTKYVNDTGASSGGSGGFVTAQVENLSNHVYETGKNTTSGNEFIQGYTDVRFLLSASVSASVSFKWAGIGLSVAPGTWWHQYAITEVDYDGTPWHYAGTFK</sequence>
<protein>
    <submittedName>
        <fullName evidence="2">Uncharacterized protein</fullName>
    </submittedName>
</protein>
<keyword evidence="1" id="KW-0732">Signal</keyword>
<reference evidence="2 3" key="1">
    <citation type="submission" date="2020-08" db="EMBL/GenBank/DDBJ databases">
        <title>Genomic Encyclopedia of Type Strains, Phase III (KMG-III): the genomes of soil and plant-associated and newly described type strains.</title>
        <authorList>
            <person name="Whitman W."/>
        </authorList>
    </citation>
    <scope>NUCLEOTIDE SEQUENCE [LARGE SCALE GENOMIC DNA]</scope>
    <source>
        <strain evidence="2 3">CECT 5862</strain>
    </source>
</reference>
<organism evidence="2 3">
    <name type="scientific">Paenibacillus phyllosphaerae</name>
    <dbReference type="NCBI Taxonomy" id="274593"/>
    <lineage>
        <taxon>Bacteria</taxon>
        <taxon>Bacillati</taxon>
        <taxon>Bacillota</taxon>
        <taxon>Bacilli</taxon>
        <taxon>Bacillales</taxon>
        <taxon>Paenibacillaceae</taxon>
        <taxon>Paenibacillus</taxon>
    </lineage>
</organism>
<dbReference type="EMBL" id="JACHXK010000041">
    <property type="protein sequence ID" value="MBB3114731.1"/>
    <property type="molecule type" value="Genomic_DNA"/>
</dbReference>
<feature type="chain" id="PRO_5031300980" evidence="1">
    <location>
        <begin position="29"/>
        <end position="343"/>
    </location>
</feature>
<dbReference type="RefSeq" id="WP_183604743.1">
    <property type="nucleotide sequence ID" value="NZ_JACHXK010000041.1"/>
</dbReference>
<evidence type="ECO:0000313" key="3">
    <source>
        <dbReference type="Proteomes" id="UP000570361"/>
    </source>
</evidence>
<evidence type="ECO:0000313" key="2">
    <source>
        <dbReference type="EMBL" id="MBB3114731.1"/>
    </source>
</evidence>
<dbReference type="Proteomes" id="UP000570361">
    <property type="component" value="Unassembled WGS sequence"/>
</dbReference>
<proteinExistence type="predicted"/>
<keyword evidence="3" id="KW-1185">Reference proteome</keyword>
<feature type="signal peptide" evidence="1">
    <location>
        <begin position="1"/>
        <end position="28"/>
    </location>
</feature>
<name>A0A7W5FRP0_9BACL</name>
<accession>A0A7W5FRP0</accession>
<evidence type="ECO:0000256" key="1">
    <source>
        <dbReference type="SAM" id="SignalP"/>
    </source>
</evidence>
<comment type="caution">
    <text evidence="2">The sequence shown here is derived from an EMBL/GenBank/DDBJ whole genome shotgun (WGS) entry which is preliminary data.</text>
</comment>